<dbReference type="PIRSF" id="PIRSF000303">
    <property type="entry name" value="Glutathion_perox"/>
    <property type="match status" value="1"/>
</dbReference>
<dbReference type="PANTHER" id="PTHR11592">
    <property type="entry name" value="GLUTATHIONE PEROXIDASE"/>
    <property type="match status" value="1"/>
</dbReference>
<organism evidence="6 7">
    <name type="scientific">Qiania dongpingensis</name>
    <dbReference type="NCBI Taxonomy" id="2763669"/>
    <lineage>
        <taxon>Bacteria</taxon>
        <taxon>Bacillati</taxon>
        <taxon>Bacillota</taxon>
        <taxon>Clostridia</taxon>
        <taxon>Lachnospirales</taxon>
        <taxon>Lachnospiraceae</taxon>
        <taxon>Qiania</taxon>
    </lineage>
</organism>
<dbReference type="PANTHER" id="PTHR11592:SF78">
    <property type="entry name" value="GLUTATHIONE PEROXIDASE"/>
    <property type="match status" value="1"/>
</dbReference>
<evidence type="ECO:0000256" key="5">
    <source>
        <dbReference type="RuleBase" id="RU000499"/>
    </source>
</evidence>
<dbReference type="Pfam" id="PF00255">
    <property type="entry name" value="GSHPx"/>
    <property type="match status" value="1"/>
</dbReference>
<dbReference type="EMBL" id="CP060634">
    <property type="protein sequence ID" value="QNM04459.1"/>
    <property type="molecule type" value="Genomic_DNA"/>
</dbReference>
<dbReference type="KEGG" id="qdo:H9Q78_08140"/>
<dbReference type="InterPro" id="IPR000889">
    <property type="entry name" value="Glutathione_peroxidase"/>
</dbReference>
<dbReference type="GO" id="GO:0004601">
    <property type="term" value="F:peroxidase activity"/>
    <property type="evidence" value="ECO:0007669"/>
    <property type="project" value="UniProtKB-KW"/>
</dbReference>
<evidence type="ECO:0000313" key="7">
    <source>
        <dbReference type="Proteomes" id="UP000515823"/>
    </source>
</evidence>
<keyword evidence="3 5" id="KW-0560">Oxidoreductase</keyword>
<dbReference type="InterPro" id="IPR036249">
    <property type="entry name" value="Thioredoxin-like_sf"/>
</dbReference>
<accession>A0A7G9G0X7</accession>
<dbReference type="InterPro" id="IPR029760">
    <property type="entry name" value="GPX_CS"/>
</dbReference>
<dbReference type="Gene3D" id="3.40.30.10">
    <property type="entry name" value="Glutaredoxin"/>
    <property type="match status" value="1"/>
</dbReference>
<keyword evidence="7" id="KW-1185">Reference proteome</keyword>
<protein>
    <recommendedName>
        <fullName evidence="5">Glutathione peroxidase</fullName>
    </recommendedName>
</protein>
<dbReference type="PRINTS" id="PR01011">
    <property type="entry name" value="GLUTPROXDASE"/>
</dbReference>
<sequence>MNIYDFSVKTAGGKSVPLSRYEGQILLVVNTASKCGFTPQYEELERLYQSYKDQGLQILAFPCNQFHGQEPGSDDSIQSFCSLTYGVTFPVMAKIDVNGPNASGLYRYLTSHTDFKGFDHSHPLSGRLEEILEKEAPDYKKTGDIKWNFTKFLIGRDGEIRSRFEPTAPIHVIKEEIESLLKS</sequence>
<dbReference type="PROSITE" id="PS00460">
    <property type="entry name" value="GLUTATHIONE_PEROXID_1"/>
    <property type="match status" value="1"/>
</dbReference>
<evidence type="ECO:0000313" key="6">
    <source>
        <dbReference type="EMBL" id="QNM04459.1"/>
    </source>
</evidence>
<dbReference type="InterPro" id="IPR029759">
    <property type="entry name" value="GPX_AS"/>
</dbReference>
<dbReference type="AlphaFoldDB" id="A0A7G9G0X7"/>
<keyword evidence="2 5" id="KW-0575">Peroxidase</keyword>
<reference evidence="6 7" key="1">
    <citation type="submission" date="2020-08" db="EMBL/GenBank/DDBJ databases">
        <authorList>
            <person name="Liu C."/>
            <person name="Sun Q."/>
        </authorList>
    </citation>
    <scope>NUCLEOTIDE SEQUENCE [LARGE SCALE GENOMIC DNA]</scope>
    <source>
        <strain evidence="6 7">NSJ-38</strain>
    </source>
</reference>
<dbReference type="SUPFAM" id="SSF52833">
    <property type="entry name" value="Thioredoxin-like"/>
    <property type="match status" value="1"/>
</dbReference>
<dbReference type="FunFam" id="3.40.30.10:FF:000010">
    <property type="entry name" value="Glutathione peroxidase"/>
    <property type="match status" value="1"/>
</dbReference>
<evidence type="ECO:0000256" key="3">
    <source>
        <dbReference type="ARBA" id="ARBA00023002"/>
    </source>
</evidence>
<dbReference type="GO" id="GO:0034599">
    <property type="term" value="P:cellular response to oxidative stress"/>
    <property type="evidence" value="ECO:0007669"/>
    <property type="project" value="TreeGrafter"/>
</dbReference>
<gene>
    <name evidence="6" type="ORF">H9Q78_08140</name>
</gene>
<evidence type="ECO:0000256" key="1">
    <source>
        <dbReference type="ARBA" id="ARBA00006926"/>
    </source>
</evidence>
<evidence type="ECO:0000256" key="2">
    <source>
        <dbReference type="ARBA" id="ARBA00022559"/>
    </source>
</evidence>
<dbReference type="PROSITE" id="PS51355">
    <property type="entry name" value="GLUTATHIONE_PEROXID_3"/>
    <property type="match status" value="1"/>
</dbReference>
<dbReference type="CDD" id="cd00340">
    <property type="entry name" value="GSH_Peroxidase"/>
    <property type="match status" value="1"/>
</dbReference>
<proteinExistence type="inferred from homology"/>
<dbReference type="Proteomes" id="UP000515823">
    <property type="component" value="Chromosome"/>
</dbReference>
<dbReference type="RefSeq" id="WP_249300850.1">
    <property type="nucleotide sequence ID" value="NZ_CP060634.1"/>
</dbReference>
<dbReference type="PROSITE" id="PS00763">
    <property type="entry name" value="GLUTATHIONE_PEROXID_2"/>
    <property type="match status" value="1"/>
</dbReference>
<feature type="active site" evidence="4">
    <location>
        <position position="35"/>
    </location>
</feature>
<comment type="similarity">
    <text evidence="1 5">Belongs to the glutathione peroxidase family.</text>
</comment>
<evidence type="ECO:0000256" key="4">
    <source>
        <dbReference type="PIRSR" id="PIRSR000303-1"/>
    </source>
</evidence>
<name>A0A7G9G0X7_9FIRM</name>